<proteinExistence type="predicted"/>
<dbReference type="EMBL" id="AP019755">
    <property type="protein sequence ID" value="BBL34051.1"/>
    <property type="molecule type" value="Genomic_DNA"/>
</dbReference>
<dbReference type="KEGG" id="nst:Nstercoris_00280"/>
<dbReference type="Pfam" id="PF11306">
    <property type="entry name" value="DUF3108"/>
    <property type="match status" value="1"/>
</dbReference>
<evidence type="ECO:0000313" key="2">
    <source>
        <dbReference type="EMBL" id="BBL34051.1"/>
    </source>
</evidence>
<sequence>MKLLPSILLVFWISCSVYATDLPERIDIDYTLSGVIGQGKARETLLQQNKNGAQHYTIDSEIKASGFLKLFKRGSISRHSEGIITPDKGMQSLYFSDQRSEKPARTVQFDWDNKQLVYHRKGREIIDKLTPGTLDELSLVYHFAFTDPPKQAITIHETDYRVQHTGHYIVSHETLDTPLGKLDTIVLTKQQEPDDTFKKKIWLSPEHFMLPVRIISTEKDGMEIDQMVRKITYTAR</sequence>
<protein>
    <recommendedName>
        <fullName evidence="4">DUF3108 domain-containing protein</fullName>
    </recommendedName>
</protein>
<dbReference type="PROSITE" id="PS51257">
    <property type="entry name" value="PROKAR_LIPOPROTEIN"/>
    <property type="match status" value="1"/>
</dbReference>
<gene>
    <name evidence="2" type="ORF">Nstercoris_00280</name>
</gene>
<dbReference type="AlphaFoldDB" id="A0A4Y1YM02"/>
<dbReference type="Proteomes" id="UP000316473">
    <property type="component" value="Chromosome"/>
</dbReference>
<keyword evidence="1" id="KW-0732">Signal</keyword>
<keyword evidence="3" id="KW-1185">Reference proteome</keyword>
<feature type="chain" id="PRO_5021366415" description="DUF3108 domain-containing protein" evidence="1">
    <location>
        <begin position="20"/>
        <end position="236"/>
    </location>
</feature>
<reference evidence="2 3" key="1">
    <citation type="submission" date="2019-06" db="EMBL/GenBank/DDBJ databases">
        <title>Nitrosomonas stercoris KYUHI-S whole genome shotgun sequence.</title>
        <authorList>
            <person name="Nakagawa T."/>
            <person name="Tsuchiya Y."/>
            <person name="Takahashi R."/>
        </authorList>
    </citation>
    <scope>NUCLEOTIDE SEQUENCE [LARGE SCALE GENOMIC DNA]</scope>
    <source>
        <strain evidence="2 3">KYUHI-S</strain>
    </source>
</reference>
<evidence type="ECO:0000313" key="3">
    <source>
        <dbReference type="Proteomes" id="UP000316473"/>
    </source>
</evidence>
<name>A0A4Y1YM02_9PROT</name>
<dbReference type="InterPro" id="IPR021457">
    <property type="entry name" value="DUF3108"/>
</dbReference>
<accession>A0A4Y1YM02</accession>
<evidence type="ECO:0008006" key="4">
    <source>
        <dbReference type="Google" id="ProtNLM"/>
    </source>
</evidence>
<organism evidence="2 3">
    <name type="scientific">Nitrosomonas stercoris</name>
    <dbReference type="NCBI Taxonomy" id="1444684"/>
    <lineage>
        <taxon>Bacteria</taxon>
        <taxon>Pseudomonadati</taxon>
        <taxon>Pseudomonadota</taxon>
        <taxon>Betaproteobacteria</taxon>
        <taxon>Nitrosomonadales</taxon>
        <taxon>Nitrosomonadaceae</taxon>
        <taxon>Nitrosomonas</taxon>
    </lineage>
</organism>
<evidence type="ECO:0000256" key="1">
    <source>
        <dbReference type="SAM" id="SignalP"/>
    </source>
</evidence>
<feature type="signal peptide" evidence="1">
    <location>
        <begin position="1"/>
        <end position="19"/>
    </location>
</feature>